<evidence type="ECO:0000256" key="1">
    <source>
        <dbReference type="ARBA" id="ARBA00004496"/>
    </source>
</evidence>
<comment type="subcellular location">
    <subcellularLocation>
        <location evidence="1">Cytoplasm</location>
    </subcellularLocation>
</comment>
<sequence length="525" mass="57958">MASRQMYPNPYTPQQPNNSDLPPGWEMILDKMTGWPYFIDHNTRQTSWEDPRIRMGQRQPQPPSYGGGLRELPIKHENSGMPQQYSQMPQPYPQQQYPQQPYSQQQPFPPQQPWQNPSSTLSDVHMATPPRTSTPPRVGTPPRHSGNFNTQQGRSSPVVREIPIHHISSTGNRGQQPETSTQGPNSDLGGYTIYTGVSGGPQQAPTSSQNYQQGPTSQASGQPQPFSQPPQQPYPQQQSYQSPPQPSYQQPMQQGFPPPPHSQQPTAPQAFPQPPPMSQGDGRGPAERVIPIHHQSQGHNQQQPHYEGTPHPRQQIPQPDYPNSVPSAPPSQYHAGPTVSQSNTTSSLPQHHADPTVSQSESGRKGSTDSLNGQSGGHGQPEKPKPKTPMDIISDIVSEVRHYEAKVADFRGLKTDKGYKYLEEMLTRNLLKLDGIESGSNNDIRQARKNAVREIQASLDQLELKAFSAEQSVDSSQNSASEQSGSASNNNKQPLNISHISVSSTEDKANPTKVKEMVLDSEINC</sequence>
<dbReference type="InterPro" id="IPR036533">
    <property type="entry name" value="BAG_dom_sf"/>
</dbReference>
<dbReference type="PANTHER" id="PTHR14791:SF29">
    <property type="entry name" value="PROTEIN KIBRA"/>
    <property type="match status" value="1"/>
</dbReference>
<dbReference type="PROSITE" id="PS50020">
    <property type="entry name" value="WW_DOMAIN_2"/>
    <property type="match status" value="1"/>
</dbReference>
<evidence type="ECO:0000256" key="3">
    <source>
        <dbReference type="ARBA" id="ARBA00022553"/>
    </source>
</evidence>
<feature type="domain" description="WW" evidence="5">
    <location>
        <begin position="19"/>
        <end position="53"/>
    </location>
</feature>
<dbReference type="InterPro" id="IPR036020">
    <property type="entry name" value="WW_dom_sf"/>
</dbReference>
<dbReference type="OrthoDB" id="333905at2759"/>
<feature type="region of interest" description="Disordered" evidence="4">
    <location>
        <begin position="468"/>
        <end position="525"/>
    </location>
</feature>
<dbReference type="SMART" id="SM00456">
    <property type="entry name" value="WW"/>
    <property type="match status" value="1"/>
</dbReference>
<organism evidence="7 8">
    <name type="scientific">Mizuhopecten yessoensis</name>
    <name type="common">Japanese scallop</name>
    <name type="synonym">Patinopecten yessoensis</name>
    <dbReference type="NCBI Taxonomy" id="6573"/>
    <lineage>
        <taxon>Eukaryota</taxon>
        <taxon>Metazoa</taxon>
        <taxon>Spiralia</taxon>
        <taxon>Lophotrochozoa</taxon>
        <taxon>Mollusca</taxon>
        <taxon>Bivalvia</taxon>
        <taxon>Autobranchia</taxon>
        <taxon>Pteriomorphia</taxon>
        <taxon>Pectinida</taxon>
        <taxon>Pectinoidea</taxon>
        <taxon>Pectinidae</taxon>
        <taxon>Mizuhopecten</taxon>
    </lineage>
</organism>
<feature type="compositionally biased region" description="Polar residues" evidence="4">
    <location>
        <begin position="338"/>
        <end position="349"/>
    </location>
</feature>
<evidence type="ECO:0000256" key="4">
    <source>
        <dbReference type="SAM" id="MobiDB-lite"/>
    </source>
</evidence>
<protein>
    <submittedName>
        <fullName evidence="7">BAG family molecular chaperone regulator 4</fullName>
    </submittedName>
</protein>
<feature type="compositionally biased region" description="Low complexity" evidence="4">
    <location>
        <begin position="475"/>
        <end position="491"/>
    </location>
</feature>
<dbReference type="InterPro" id="IPR003103">
    <property type="entry name" value="BAG_domain"/>
</dbReference>
<name>A0A210PX21_MIZYE</name>
<feature type="compositionally biased region" description="Polar residues" evidence="4">
    <location>
        <begin position="492"/>
        <end position="504"/>
    </location>
</feature>
<proteinExistence type="predicted"/>
<evidence type="ECO:0000313" key="7">
    <source>
        <dbReference type="EMBL" id="OWF41015.1"/>
    </source>
</evidence>
<reference evidence="7 8" key="1">
    <citation type="journal article" date="2017" name="Nat. Ecol. Evol.">
        <title>Scallop genome provides insights into evolution of bilaterian karyotype and development.</title>
        <authorList>
            <person name="Wang S."/>
            <person name="Zhang J."/>
            <person name="Jiao W."/>
            <person name="Li J."/>
            <person name="Xun X."/>
            <person name="Sun Y."/>
            <person name="Guo X."/>
            <person name="Huan P."/>
            <person name="Dong B."/>
            <person name="Zhang L."/>
            <person name="Hu X."/>
            <person name="Sun X."/>
            <person name="Wang J."/>
            <person name="Zhao C."/>
            <person name="Wang Y."/>
            <person name="Wang D."/>
            <person name="Huang X."/>
            <person name="Wang R."/>
            <person name="Lv J."/>
            <person name="Li Y."/>
            <person name="Zhang Z."/>
            <person name="Liu B."/>
            <person name="Lu W."/>
            <person name="Hui Y."/>
            <person name="Liang J."/>
            <person name="Zhou Z."/>
            <person name="Hou R."/>
            <person name="Li X."/>
            <person name="Liu Y."/>
            <person name="Li H."/>
            <person name="Ning X."/>
            <person name="Lin Y."/>
            <person name="Zhao L."/>
            <person name="Xing Q."/>
            <person name="Dou J."/>
            <person name="Li Y."/>
            <person name="Mao J."/>
            <person name="Guo H."/>
            <person name="Dou H."/>
            <person name="Li T."/>
            <person name="Mu C."/>
            <person name="Jiang W."/>
            <person name="Fu Q."/>
            <person name="Fu X."/>
            <person name="Miao Y."/>
            <person name="Liu J."/>
            <person name="Yu Q."/>
            <person name="Li R."/>
            <person name="Liao H."/>
            <person name="Li X."/>
            <person name="Kong Y."/>
            <person name="Jiang Z."/>
            <person name="Chourrout D."/>
            <person name="Li R."/>
            <person name="Bao Z."/>
        </authorList>
    </citation>
    <scope>NUCLEOTIDE SEQUENCE [LARGE SCALE GENOMIC DNA]</scope>
    <source>
        <strain evidence="7 8">PY_sf001</strain>
    </source>
</reference>
<dbReference type="InterPro" id="IPR051105">
    <property type="entry name" value="WWC/KIBRA_Hippo_Reg"/>
</dbReference>
<feature type="compositionally biased region" description="Low complexity" evidence="4">
    <location>
        <begin position="82"/>
        <end position="106"/>
    </location>
</feature>
<gene>
    <name evidence="7" type="ORF">KP79_PYT23761</name>
</gene>
<dbReference type="Gene3D" id="1.20.58.120">
    <property type="entry name" value="BAG domain"/>
    <property type="match status" value="1"/>
</dbReference>
<evidence type="ECO:0000313" key="8">
    <source>
        <dbReference type="Proteomes" id="UP000242188"/>
    </source>
</evidence>
<feature type="compositionally biased region" description="Polar residues" evidence="4">
    <location>
        <begin position="146"/>
        <end position="155"/>
    </location>
</feature>
<dbReference type="InterPro" id="IPR001202">
    <property type="entry name" value="WW_dom"/>
</dbReference>
<dbReference type="Pfam" id="PF00397">
    <property type="entry name" value="WW"/>
    <property type="match status" value="1"/>
</dbReference>
<dbReference type="CDD" id="cd00201">
    <property type="entry name" value="WW"/>
    <property type="match status" value="1"/>
</dbReference>
<keyword evidence="2" id="KW-0963">Cytoplasm</keyword>
<dbReference type="GO" id="GO:0051087">
    <property type="term" value="F:protein-folding chaperone binding"/>
    <property type="evidence" value="ECO:0007669"/>
    <property type="project" value="InterPro"/>
</dbReference>
<dbReference type="STRING" id="6573.A0A210PX21"/>
<feature type="compositionally biased region" description="Basic and acidic residues" evidence="4">
    <location>
        <begin position="44"/>
        <end position="53"/>
    </location>
</feature>
<feature type="compositionally biased region" description="Low complexity" evidence="4">
    <location>
        <begin position="234"/>
        <end position="255"/>
    </location>
</feature>
<dbReference type="EMBL" id="NEDP02005431">
    <property type="protein sequence ID" value="OWF41015.1"/>
    <property type="molecule type" value="Genomic_DNA"/>
</dbReference>
<accession>A0A210PX21</accession>
<feature type="compositionally biased region" description="Low complexity" evidence="4">
    <location>
        <begin position="7"/>
        <end position="18"/>
    </location>
</feature>
<dbReference type="GO" id="GO:0005737">
    <property type="term" value="C:cytoplasm"/>
    <property type="evidence" value="ECO:0007669"/>
    <property type="project" value="UniProtKB-SubCell"/>
</dbReference>
<feature type="region of interest" description="Disordered" evidence="4">
    <location>
        <begin position="44"/>
        <end position="391"/>
    </location>
</feature>
<feature type="compositionally biased region" description="Polar residues" evidence="4">
    <location>
        <begin position="167"/>
        <end position="185"/>
    </location>
</feature>
<dbReference type="PROSITE" id="PS01159">
    <property type="entry name" value="WW_DOMAIN_1"/>
    <property type="match status" value="1"/>
</dbReference>
<feature type="compositionally biased region" description="Basic and acidic residues" evidence="4">
    <location>
        <begin position="505"/>
        <end position="518"/>
    </location>
</feature>
<feature type="compositionally biased region" description="Polar residues" evidence="4">
    <location>
        <begin position="294"/>
        <end position="304"/>
    </location>
</feature>
<dbReference type="SMART" id="SM00264">
    <property type="entry name" value="BAG"/>
    <property type="match status" value="1"/>
</dbReference>
<dbReference type="SUPFAM" id="SSF63491">
    <property type="entry name" value="BAG domain"/>
    <property type="match status" value="1"/>
</dbReference>
<feature type="domain" description="BAG" evidence="6">
    <location>
        <begin position="393"/>
        <end position="466"/>
    </location>
</feature>
<dbReference type="PROSITE" id="PS51035">
    <property type="entry name" value="BAG"/>
    <property type="match status" value="1"/>
</dbReference>
<evidence type="ECO:0000259" key="5">
    <source>
        <dbReference type="PROSITE" id="PS50020"/>
    </source>
</evidence>
<feature type="region of interest" description="Disordered" evidence="4">
    <location>
        <begin position="1"/>
        <end position="25"/>
    </location>
</feature>
<dbReference type="Gene3D" id="2.20.70.10">
    <property type="match status" value="1"/>
</dbReference>
<keyword evidence="8" id="KW-1185">Reference proteome</keyword>
<dbReference type="Proteomes" id="UP000242188">
    <property type="component" value="Unassembled WGS sequence"/>
</dbReference>
<comment type="caution">
    <text evidence="7">The sequence shown here is derived from an EMBL/GenBank/DDBJ whole genome shotgun (WGS) entry which is preliminary data.</text>
</comment>
<feature type="compositionally biased region" description="Polar residues" evidence="4">
    <location>
        <begin position="200"/>
        <end position="216"/>
    </location>
</feature>
<dbReference type="Pfam" id="PF02179">
    <property type="entry name" value="BAG"/>
    <property type="match status" value="1"/>
</dbReference>
<dbReference type="PANTHER" id="PTHR14791">
    <property type="entry name" value="BOMB/KIRA PROTEINS"/>
    <property type="match status" value="1"/>
</dbReference>
<dbReference type="SUPFAM" id="SSF51045">
    <property type="entry name" value="WW domain"/>
    <property type="match status" value="1"/>
</dbReference>
<keyword evidence="3" id="KW-0597">Phosphoprotein</keyword>
<evidence type="ECO:0000256" key="2">
    <source>
        <dbReference type="ARBA" id="ARBA00022490"/>
    </source>
</evidence>
<evidence type="ECO:0000259" key="6">
    <source>
        <dbReference type="PROSITE" id="PS51035"/>
    </source>
</evidence>
<dbReference type="AlphaFoldDB" id="A0A210PX21"/>